<gene>
    <name evidence="2" type="ORF">ADK38_20935</name>
</gene>
<keyword evidence="3" id="KW-1185">Reference proteome</keyword>
<evidence type="ECO:0000313" key="2">
    <source>
        <dbReference type="EMBL" id="KOG88232.1"/>
    </source>
</evidence>
<organism evidence="2 3">
    <name type="scientific">Streptomyces varsoviensis</name>
    <dbReference type="NCBI Taxonomy" id="67373"/>
    <lineage>
        <taxon>Bacteria</taxon>
        <taxon>Bacillati</taxon>
        <taxon>Actinomycetota</taxon>
        <taxon>Actinomycetes</taxon>
        <taxon>Kitasatosporales</taxon>
        <taxon>Streptomycetaceae</taxon>
        <taxon>Streptomyces</taxon>
    </lineage>
</organism>
<reference evidence="2 3" key="1">
    <citation type="submission" date="2015-07" db="EMBL/GenBank/DDBJ databases">
        <authorList>
            <person name="Ju K.-S."/>
            <person name="Doroghazi J.R."/>
            <person name="Metcalf W.W."/>
        </authorList>
    </citation>
    <scope>NUCLEOTIDE SEQUENCE [LARGE SCALE GENOMIC DNA]</scope>
    <source>
        <strain evidence="2 3">NRRL B-3589</strain>
    </source>
</reference>
<dbReference type="SUPFAM" id="SSF53335">
    <property type="entry name" value="S-adenosyl-L-methionine-dependent methyltransferases"/>
    <property type="match status" value="1"/>
</dbReference>
<dbReference type="InterPro" id="IPR006342">
    <property type="entry name" value="FkbM_mtfrase"/>
</dbReference>
<keyword evidence="2" id="KW-0808">Transferase</keyword>
<feature type="non-terminal residue" evidence="2">
    <location>
        <position position="1"/>
    </location>
</feature>
<dbReference type="Gene3D" id="3.40.50.150">
    <property type="entry name" value="Vaccinia Virus protein VP39"/>
    <property type="match status" value="1"/>
</dbReference>
<evidence type="ECO:0000313" key="3">
    <source>
        <dbReference type="Proteomes" id="UP000037020"/>
    </source>
</evidence>
<accession>A0ABR5J459</accession>
<dbReference type="InterPro" id="IPR052514">
    <property type="entry name" value="SAM-dependent_MTase"/>
</dbReference>
<dbReference type="GO" id="GO:0008168">
    <property type="term" value="F:methyltransferase activity"/>
    <property type="evidence" value="ECO:0007669"/>
    <property type="project" value="UniProtKB-KW"/>
</dbReference>
<feature type="domain" description="Methyltransferase FkbM" evidence="1">
    <location>
        <begin position="1"/>
        <end position="131"/>
    </location>
</feature>
<protein>
    <submittedName>
        <fullName evidence="2">Methyltransferase FkbM</fullName>
    </submittedName>
</protein>
<dbReference type="PANTHER" id="PTHR34203:SF13">
    <property type="entry name" value="EXPRESSED PROTEIN"/>
    <property type="match status" value="1"/>
</dbReference>
<dbReference type="NCBIfam" id="TIGR01444">
    <property type="entry name" value="fkbM_fam"/>
    <property type="match status" value="1"/>
</dbReference>
<dbReference type="EMBL" id="LGUT01001787">
    <property type="protein sequence ID" value="KOG88232.1"/>
    <property type="molecule type" value="Genomic_DNA"/>
</dbReference>
<dbReference type="Proteomes" id="UP000037020">
    <property type="component" value="Unassembled WGS sequence"/>
</dbReference>
<keyword evidence="2" id="KW-0489">Methyltransferase</keyword>
<dbReference type="GO" id="GO:0032259">
    <property type="term" value="P:methylation"/>
    <property type="evidence" value="ECO:0007669"/>
    <property type="project" value="UniProtKB-KW"/>
</dbReference>
<dbReference type="PANTHER" id="PTHR34203">
    <property type="entry name" value="METHYLTRANSFERASE, FKBM FAMILY PROTEIN"/>
    <property type="match status" value="1"/>
</dbReference>
<evidence type="ECO:0000259" key="1">
    <source>
        <dbReference type="Pfam" id="PF05050"/>
    </source>
</evidence>
<dbReference type="Pfam" id="PF05050">
    <property type="entry name" value="Methyltransf_21"/>
    <property type="match status" value="1"/>
</dbReference>
<name>A0ABR5J459_9ACTN</name>
<dbReference type="InterPro" id="IPR029063">
    <property type="entry name" value="SAM-dependent_MTases_sf"/>
</dbReference>
<proteinExistence type="predicted"/>
<sequence>VVAVEPVPHLARALAATAPRNVEVVQAAAADRSGVATLWLPPGGRGDRGLASLVRRPVHATTLAVPCLALDDLDLTGVTLLKIDVDGGEAAVLRGARQLLCRERPALFIELEHRVQPPGPVLAALAEYGYRGWVLPAGDWVPLAEFDLAAHQARTAHVADDGLLRRSLAPRRARYVNSVLFLPGTERPGAADVRDDGRHELHA</sequence>
<comment type="caution">
    <text evidence="2">The sequence shown here is derived from an EMBL/GenBank/DDBJ whole genome shotgun (WGS) entry which is preliminary data.</text>
</comment>